<name>A0AAD4KCU4_9MUSC</name>
<feature type="region of interest" description="Disordered" evidence="1">
    <location>
        <begin position="1"/>
        <end position="53"/>
    </location>
</feature>
<evidence type="ECO:0000256" key="1">
    <source>
        <dbReference type="SAM" id="MobiDB-lite"/>
    </source>
</evidence>
<gene>
    <name evidence="2" type="ORF">KR093_004314</name>
</gene>
<proteinExistence type="predicted"/>
<dbReference type="AlphaFoldDB" id="A0AAD4KCU4"/>
<reference evidence="2" key="1">
    <citation type="journal article" date="2021" name="Mol. Ecol. Resour.">
        <title>Phylogenomic analyses of the genus Drosophila reveals genomic signals of climate adaptation.</title>
        <authorList>
            <person name="Li F."/>
            <person name="Rane R.V."/>
            <person name="Luria V."/>
            <person name="Xiong Z."/>
            <person name="Chen J."/>
            <person name="Li Z."/>
            <person name="Catullo R.A."/>
            <person name="Griffin P.C."/>
            <person name="Schiffer M."/>
            <person name="Pearce S."/>
            <person name="Lee S.F."/>
            <person name="McElroy K."/>
            <person name="Stocker A."/>
            <person name="Shirriffs J."/>
            <person name="Cockerell F."/>
            <person name="Coppin C."/>
            <person name="Sgro C.M."/>
            <person name="Karger A."/>
            <person name="Cain J.W."/>
            <person name="Weber J.A."/>
            <person name="Santpere G."/>
            <person name="Kirschner M.W."/>
            <person name="Hoffmann A.A."/>
            <person name="Oakeshott J.G."/>
            <person name="Zhang G."/>
        </authorList>
    </citation>
    <scope>NUCLEOTIDE SEQUENCE</scope>
    <source>
        <strain evidence="2">BGI-SZ-2011g</strain>
    </source>
</reference>
<keyword evidence="3" id="KW-1185">Reference proteome</keyword>
<feature type="compositionally biased region" description="Basic and acidic residues" evidence="1">
    <location>
        <begin position="36"/>
        <end position="51"/>
    </location>
</feature>
<comment type="caution">
    <text evidence="2">The sequence shown here is derived from an EMBL/GenBank/DDBJ whole genome shotgun (WGS) entry which is preliminary data.</text>
</comment>
<accession>A0AAD4KCU4</accession>
<feature type="compositionally biased region" description="Gly residues" evidence="1">
    <location>
        <begin position="21"/>
        <end position="34"/>
    </location>
</feature>
<protein>
    <submittedName>
        <fullName evidence="2">Uncharacterized protein</fullName>
    </submittedName>
</protein>
<evidence type="ECO:0000313" key="2">
    <source>
        <dbReference type="EMBL" id="KAH8387047.1"/>
    </source>
</evidence>
<organism evidence="2 3">
    <name type="scientific">Drosophila rubida</name>
    <dbReference type="NCBI Taxonomy" id="30044"/>
    <lineage>
        <taxon>Eukaryota</taxon>
        <taxon>Metazoa</taxon>
        <taxon>Ecdysozoa</taxon>
        <taxon>Arthropoda</taxon>
        <taxon>Hexapoda</taxon>
        <taxon>Insecta</taxon>
        <taxon>Pterygota</taxon>
        <taxon>Neoptera</taxon>
        <taxon>Endopterygota</taxon>
        <taxon>Diptera</taxon>
        <taxon>Brachycera</taxon>
        <taxon>Muscomorpha</taxon>
        <taxon>Ephydroidea</taxon>
        <taxon>Drosophilidae</taxon>
        <taxon>Drosophila</taxon>
    </lineage>
</organism>
<feature type="compositionally biased region" description="Low complexity" evidence="1">
    <location>
        <begin position="121"/>
        <end position="130"/>
    </location>
</feature>
<sequence length="183" mass="19314">MSNLRLSCDRNGAETTSSASGSGGGSVGGSGSGSGRSDRESGTVLDNDHASLRSTRSRPLTRLDRLLRRWLPGYNYLRGPIVHSSSSSIHIGSGVGGVGGGRAERKGALSGRRSSACVLEQQRQQQQQQRHGSGQLSGAGVGEVTLPVQKRKDGEVLLDTGIAKSEFCMKLEKLLRAKLIVKE</sequence>
<dbReference type="EMBL" id="JAJJHW010000095">
    <property type="protein sequence ID" value="KAH8387047.1"/>
    <property type="molecule type" value="Genomic_DNA"/>
</dbReference>
<dbReference type="Proteomes" id="UP001200034">
    <property type="component" value="Unassembled WGS sequence"/>
</dbReference>
<feature type="region of interest" description="Disordered" evidence="1">
    <location>
        <begin position="94"/>
        <end position="141"/>
    </location>
</feature>
<evidence type="ECO:0000313" key="3">
    <source>
        <dbReference type="Proteomes" id="UP001200034"/>
    </source>
</evidence>